<dbReference type="GO" id="GO:0003735">
    <property type="term" value="F:structural constituent of ribosome"/>
    <property type="evidence" value="ECO:0007669"/>
    <property type="project" value="InterPro"/>
</dbReference>
<evidence type="ECO:0000256" key="1">
    <source>
        <dbReference type="ARBA" id="ARBA00007320"/>
    </source>
</evidence>
<dbReference type="eggNOG" id="KOG0846">
    <property type="taxonomic scope" value="Eukaryota"/>
</dbReference>
<dbReference type="InterPro" id="IPR005749">
    <property type="entry name" value="Ribosomal_uL15_bac-type"/>
</dbReference>
<dbReference type="GO" id="GO:0005762">
    <property type="term" value="C:mitochondrial large ribosomal subunit"/>
    <property type="evidence" value="ECO:0007669"/>
    <property type="project" value="TreeGrafter"/>
</dbReference>
<feature type="non-terminal residue" evidence="6">
    <location>
        <position position="1"/>
    </location>
</feature>
<evidence type="ECO:0000313" key="7">
    <source>
        <dbReference type="Proteomes" id="UP000054560"/>
    </source>
</evidence>
<dbReference type="SUPFAM" id="SSF52080">
    <property type="entry name" value="Ribosomal proteins L15p and L18e"/>
    <property type="match status" value="1"/>
</dbReference>
<dbReference type="RefSeq" id="XP_014154246.1">
    <property type="nucleotide sequence ID" value="XM_014298771.1"/>
</dbReference>
<feature type="domain" description="Large ribosomal subunit protein uL15/eL18" evidence="5">
    <location>
        <begin position="61"/>
        <end position="140"/>
    </location>
</feature>
<dbReference type="NCBIfam" id="TIGR01071">
    <property type="entry name" value="rplO_bact"/>
    <property type="match status" value="1"/>
</dbReference>
<dbReference type="AlphaFoldDB" id="A0A0L0FUK0"/>
<accession>A0A0L0FUK0</accession>
<dbReference type="InterPro" id="IPR036227">
    <property type="entry name" value="Ribosomal_uL15/eL18_sf"/>
</dbReference>
<dbReference type="PANTHER" id="PTHR12934">
    <property type="entry name" value="50S RIBOSOMAL PROTEIN L15"/>
    <property type="match status" value="1"/>
</dbReference>
<feature type="region of interest" description="Disordered" evidence="4">
    <location>
        <begin position="1"/>
        <end position="44"/>
    </location>
</feature>
<dbReference type="EMBL" id="KQ242166">
    <property type="protein sequence ID" value="KNC80344.1"/>
    <property type="molecule type" value="Genomic_DNA"/>
</dbReference>
<evidence type="ECO:0000256" key="3">
    <source>
        <dbReference type="ARBA" id="ARBA00023274"/>
    </source>
</evidence>
<dbReference type="Proteomes" id="UP000054560">
    <property type="component" value="Unassembled WGS sequence"/>
</dbReference>
<protein>
    <submittedName>
        <fullName evidence="6">50S ribosomal protein L15</fullName>
    </submittedName>
</protein>
<dbReference type="OrthoDB" id="361383at2759"/>
<proteinExistence type="inferred from homology"/>
<dbReference type="GO" id="GO:0006412">
    <property type="term" value="P:translation"/>
    <property type="evidence" value="ECO:0007669"/>
    <property type="project" value="InterPro"/>
</dbReference>
<dbReference type="PANTHER" id="PTHR12934:SF11">
    <property type="entry name" value="LARGE RIBOSOMAL SUBUNIT PROTEIN UL15M"/>
    <property type="match status" value="1"/>
</dbReference>
<dbReference type="Pfam" id="PF00828">
    <property type="entry name" value="Ribosomal_L27A"/>
    <property type="match status" value="1"/>
</dbReference>
<evidence type="ECO:0000313" key="6">
    <source>
        <dbReference type="EMBL" id="KNC80344.1"/>
    </source>
</evidence>
<comment type="similarity">
    <text evidence="1">Belongs to the universal ribosomal protein uL15 family.</text>
</comment>
<dbReference type="GeneID" id="25907806"/>
<dbReference type="Gene3D" id="3.100.10.10">
    <property type="match status" value="1"/>
</dbReference>
<keyword evidence="2 6" id="KW-0689">Ribosomal protein</keyword>
<dbReference type="InterPro" id="IPR021131">
    <property type="entry name" value="Ribosomal_uL15/eL18"/>
</dbReference>
<sequence>KAKRLGRGSGGGKAKTSGRGHKGQGKYGTGKGPHFEGGQKPLHKTIPKWGMTTFKRKEYETVNLNKLQTWIDQGRLDTSGVITMKTLRDCGLASRSLKGGVKILGEKEGELKFNTPIEIEVSQASRTAIRDIEASGGKVTAKYFNTASLRALIKPHKFPNGVPKAPLPVVSKTLKWYRNYDNRGYLATKPEDESATGAATTYKVTELKEVKA</sequence>
<name>A0A0L0FUK0_9EUKA</name>
<dbReference type="InterPro" id="IPR030878">
    <property type="entry name" value="Ribosomal_uL15"/>
</dbReference>
<gene>
    <name evidence="6" type="ORF">SARC_07302</name>
</gene>
<dbReference type="STRING" id="667725.A0A0L0FUK0"/>
<organism evidence="6 7">
    <name type="scientific">Sphaeroforma arctica JP610</name>
    <dbReference type="NCBI Taxonomy" id="667725"/>
    <lineage>
        <taxon>Eukaryota</taxon>
        <taxon>Ichthyosporea</taxon>
        <taxon>Ichthyophonida</taxon>
        <taxon>Sphaeroforma</taxon>
    </lineage>
</organism>
<keyword evidence="7" id="KW-1185">Reference proteome</keyword>
<keyword evidence="3" id="KW-0687">Ribonucleoprotein</keyword>
<evidence type="ECO:0000256" key="4">
    <source>
        <dbReference type="SAM" id="MobiDB-lite"/>
    </source>
</evidence>
<evidence type="ECO:0000256" key="2">
    <source>
        <dbReference type="ARBA" id="ARBA00022980"/>
    </source>
</evidence>
<dbReference type="HAMAP" id="MF_01341">
    <property type="entry name" value="Ribosomal_uL15"/>
    <property type="match status" value="1"/>
</dbReference>
<evidence type="ECO:0000259" key="5">
    <source>
        <dbReference type="Pfam" id="PF00828"/>
    </source>
</evidence>
<reference evidence="6 7" key="1">
    <citation type="submission" date="2011-02" db="EMBL/GenBank/DDBJ databases">
        <title>The Genome Sequence of Sphaeroforma arctica JP610.</title>
        <authorList>
            <consortium name="The Broad Institute Genome Sequencing Platform"/>
            <person name="Russ C."/>
            <person name="Cuomo C."/>
            <person name="Young S.K."/>
            <person name="Zeng Q."/>
            <person name="Gargeya S."/>
            <person name="Alvarado L."/>
            <person name="Berlin A."/>
            <person name="Chapman S.B."/>
            <person name="Chen Z."/>
            <person name="Freedman E."/>
            <person name="Gellesch M."/>
            <person name="Goldberg J."/>
            <person name="Griggs A."/>
            <person name="Gujja S."/>
            <person name="Heilman E."/>
            <person name="Heiman D."/>
            <person name="Howarth C."/>
            <person name="Mehta T."/>
            <person name="Neiman D."/>
            <person name="Pearson M."/>
            <person name="Roberts A."/>
            <person name="Saif S."/>
            <person name="Shea T."/>
            <person name="Shenoy N."/>
            <person name="Sisk P."/>
            <person name="Stolte C."/>
            <person name="Sykes S."/>
            <person name="White J."/>
            <person name="Yandava C."/>
            <person name="Burger G."/>
            <person name="Gray M.W."/>
            <person name="Holland P.W.H."/>
            <person name="King N."/>
            <person name="Lang F.B.F."/>
            <person name="Roger A.J."/>
            <person name="Ruiz-Trillo I."/>
            <person name="Haas B."/>
            <person name="Nusbaum C."/>
            <person name="Birren B."/>
        </authorList>
    </citation>
    <scope>NUCLEOTIDE SEQUENCE [LARGE SCALE GENOMIC DNA]</scope>
    <source>
        <strain evidence="6 7">JP610</strain>
    </source>
</reference>